<evidence type="ECO:0000256" key="2">
    <source>
        <dbReference type="SAM" id="MobiDB-lite"/>
    </source>
</evidence>
<feature type="compositionally biased region" description="Basic and acidic residues" evidence="2">
    <location>
        <begin position="236"/>
        <end position="248"/>
    </location>
</feature>
<dbReference type="InterPro" id="IPR041522">
    <property type="entry name" value="CdaR_GGDEF"/>
</dbReference>
<feature type="compositionally biased region" description="Polar residues" evidence="2">
    <location>
        <begin position="218"/>
        <end position="233"/>
    </location>
</feature>
<sequence>MGSNVLGSIGSRAVPTMLERMAFSVRSAFSRGSRSKQSAQVPEPKSDADANVTADGTDTTDDGEIRHDEGAENSVATGSAKASSATAGNAKTGSVKAKRTAERHSRRIIVTEVVPPAVEIEKAKEAREAAREARESRESKSADSSTQPRRRRKTAPTRTTHTDPTLSTLTDALSGTGAFATDVPSHGRAHTRRRVDDAVRSADSQSAADVRSMDENSAIVQSKQFGQSGQSARAAQFDRETDSDRMAPADRTTPSDRAMSSARITPSSRTTSTSSSDSDRARSGQAAQSRQPMRRSARTSRVARNPAAQPDRSAQPTQSAQEQPVQSIRSAQPTHAQSTHAQSAHSQSVHAEQSTHARPARPALSVHQPIATPPTVADEAERLIERFRLQRPHTQPLDMPPTLREIVREAEIHLNTDLAWYRALNDADRLQLRAIIETAVADFVDWFAKIDTSAFSDTLIRERQATHGAAEATNDTGATTSNSTGATTSGTTTSGSTTSSTGITTHTATARPNRKSNDKTNKSASVNDATSTTANPNQCNASDGMNGAAPKPFNPDTIDDALLHPSTDHIFFVAPLEFTKSITLNQTVELTRFIVDVMERNVTSIAKPGREQDIRNAMLYYSREVAFSAATVYASSAQARGDWDARLEALTIADLLDGVTSHQVSSRMSLLGWSSEFRCFAMAGHMHDHTGEISLSMAHRQIREAVRSLGGECLIGEHETLMVALIDPRDGGEPEDYYQAVADYFTDDSPVSIGPVREGLDGAAYTLRAAVNSHRASRCLTDLPRPLRSDDVLPERALLGDADARRELYDNVYSVLRGDDTTNPLLLTLSTFLRSGNSLDATARELNVHPNTVRYRLKRSVEVTGWDPMNPREAYVLLTAIKIGLMLDD</sequence>
<feature type="compositionally biased region" description="Polar residues" evidence="2">
    <location>
        <begin position="30"/>
        <end position="40"/>
    </location>
</feature>
<feature type="compositionally biased region" description="Polar residues" evidence="2">
    <location>
        <begin position="312"/>
        <end position="334"/>
    </location>
</feature>
<dbReference type="InterPro" id="IPR025736">
    <property type="entry name" value="PucR_C-HTH_dom"/>
</dbReference>
<accession>A0A430FDW3</accession>
<feature type="compositionally biased region" description="Low complexity" evidence="2">
    <location>
        <begin position="472"/>
        <end position="510"/>
    </location>
</feature>
<dbReference type="PANTHER" id="PTHR33744">
    <property type="entry name" value="CARBOHYDRATE DIACID REGULATOR"/>
    <property type="match status" value="1"/>
</dbReference>
<comment type="caution">
    <text evidence="5">The sequence shown here is derived from an EMBL/GenBank/DDBJ whole genome shotgun (WGS) entry which is preliminary data.</text>
</comment>
<organism evidence="5 6">
    <name type="scientific">Bifidobacterium callimiconis</name>
    <dbReference type="NCBI Taxonomy" id="2306973"/>
    <lineage>
        <taxon>Bacteria</taxon>
        <taxon>Bacillati</taxon>
        <taxon>Actinomycetota</taxon>
        <taxon>Actinomycetes</taxon>
        <taxon>Bifidobacteriales</taxon>
        <taxon>Bifidobacteriaceae</taxon>
        <taxon>Bifidobacterium</taxon>
    </lineage>
</organism>
<dbReference type="InterPro" id="IPR042070">
    <property type="entry name" value="PucR_C-HTH_sf"/>
</dbReference>
<comment type="similarity">
    <text evidence="1">Belongs to the CdaR family.</text>
</comment>
<name>A0A430FDW3_9BIFI</name>
<feature type="compositionally biased region" description="Low complexity" evidence="2">
    <location>
        <begin position="335"/>
        <end position="354"/>
    </location>
</feature>
<feature type="compositionally biased region" description="Low complexity" evidence="2">
    <location>
        <begin position="260"/>
        <end position="276"/>
    </location>
</feature>
<dbReference type="Gene3D" id="3.30.70.2730">
    <property type="match status" value="1"/>
</dbReference>
<feature type="domain" description="PucR C-terminal helix-turn-helix" evidence="3">
    <location>
        <begin position="825"/>
        <end position="883"/>
    </location>
</feature>
<reference evidence="5 6" key="1">
    <citation type="submission" date="2018-09" db="EMBL/GenBank/DDBJ databases">
        <title>Characterization of the phylogenetic diversity of five novel species belonging to the genus Bifidobacterium.</title>
        <authorList>
            <person name="Lugli G.A."/>
            <person name="Duranti S."/>
            <person name="Milani C."/>
        </authorList>
    </citation>
    <scope>NUCLEOTIDE SEQUENCE [LARGE SCALE GENOMIC DNA]</scope>
    <source>
        <strain evidence="5 6">2028B</strain>
    </source>
</reference>
<evidence type="ECO:0000259" key="3">
    <source>
        <dbReference type="Pfam" id="PF13556"/>
    </source>
</evidence>
<evidence type="ECO:0000313" key="6">
    <source>
        <dbReference type="Proteomes" id="UP000288607"/>
    </source>
</evidence>
<dbReference type="Proteomes" id="UP000288607">
    <property type="component" value="Unassembled WGS sequence"/>
</dbReference>
<feature type="compositionally biased region" description="Polar residues" evidence="2">
    <location>
        <begin position="522"/>
        <end position="543"/>
    </location>
</feature>
<feature type="compositionally biased region" description="Basic and acidic residues" evidence="2">
    <location>
        <begin position="119"/>
        <end position="141"/>
    </location>
</feature>
<keyword evidence="6" id="KW-1185">Reference proteome</keyword>
<evidence type="ECO:0000259" key="4">
    <source>
        <dbReference type="Pfam" id="PF17853"/>
    </source>
</evidence>
<feature type="compositionally biased region" description="Low complexity" evidence="2">
    <location>
        <begin position="156"/>
        <end position="170"/>
    </location>
</feature>
<dbReference type="PANTHER" id="PTHR33744:SF7">
    <property type="entry name" value="PUCR FAMILY TRANSCRIPTIONAL REGULATOR"/>
    <property type="match status" value="1"/>
</dbReference>
<dbReference type="InterPro" id="IPR051448">
    <property type="entry name" value="CdaR-like_regulators"/>
</dbReference>
<dbReference type="Pfam" id="PF17853">
    <property type="entry name" value="GGDEF_2"/>
    <property type="match status" value="1"/>
</dbReference>
<dbReference type="OrthoDB" id="3246591at2"/>
<dbReference type="Gene3D" id="1.10.10.2840">
    <property type="entry name" value="PucR C-terminal helix-turn-helix domain"/>
    <property type="match status" value="1"/>
</dbReference>
<gene>
    <name evidence="5" type="ORF">D2E23_1269</name>
</gene>
<dbReference type="AlphaFoldDB" id="A0A430FDW3"/>
<feature type="region of interest" description="Disordered" evidence="2">
    <location>
        <begin position="466"/>
        <end position="553"/>
    </location>
</feature>
<feature type="compositionally biased region" description="Low complexity" evidence="2">
    <location>
        <begin position="76"/>
        <end position="94"/>
    </location>
</feature>
<feature type="region of interest" description="Disordered" evidence="2">
    <location>
        <begin position="27"/>
        <end position="375"/>
    </location>
</feature>
<feature type="domain" description="CdaR GGDEF-like" evidence="4">
    <location>
        <begin position="662"/>
        <end position="772"/>
    </location>
</feature>
<proteinExistence type="inferred from homology"/>
<protein>
    <submittedName>
        <fullName evidence="5">PucR C-terminal helix-turn-helix domain-containing protein</fullName>
    </submittedName>
</protein>
<dbReference type="EMBL" id="QXGJ01000005">
    <property type="protein sequence ID" value="RSX50978.1"/>
    <property type="molecule type" value="Genomic_DNA"/>
</dbReference>
<dbReference type="Pfam" id="PF13556">
    <property type="entry name" value="HTH_30"/>
    <property type="match status" value="1"/>
</dbReference>
<evidence type="ECO:0000256" key="1">
    <source>
        <dbReference type="ARBA" id="ARBA00006754"/>
    </source>
</evidence>
<evidence type="ECO:0000313" key="5">
    <source>
        <dbReference type="EMBL" id="RSX50978.1"/>
    </source>
</evidence>